<dbReference type="EMBL" id="JAKZGS010000006">
    <property type="protein sequence ID" value="MCH7398193.1"/>
    <property type="molecule type" value="Genomic_DNA"/>
</dbReference>
<dbReference type="Proteomes" id="UP001165488">
    <property type="component" value="Unassembled WGS sequence"/>
</dbReference>
<protein>
    <submittedName>
        <fullName evidence="2">DUF4065 domain-containing protein</fullName>
    </submittedName>
</protein>
<accession>A0ABS9UNK7</accession>
<dbReference type="InterPro" id="IPR022452">
    <property type="entry name" value="MqsA"/>
</dbReference>
<evidence type="ECO:0000313" key="2">
    <source>
        <dbReference type="EMBL" id="MCH7398193.1"/>
    </source>
</evidence>
<dbReference type="SUPFAM" id="SSF47413">
    <property type="entry name" value="lambda repressor-like DNA-binding domains"/>
    <property type="match status" value="1"/>
</dbReference>
<feature type="domain" description="HTH cro/C1-type" evidence="1">
    <location>
        <begin position="71"/>
        <end position="116"/>
    </location>
</feature>
<dbReference type="InterPro" id="IPR010982">
    <property type="entry name" value="Lambda_DNA-bd_dom_sf"/>
</dbReference>
<dbReference type="InterPro" id="IPR001387">
    <property type="entry name" value="Cro/C1-type_HTH"/>
</dbReference>
<dbReference type="CDD" id="cd00093">
    <property type="entry name" value="HTH_XRE"/>
    <property type="match status" value="1"/>
</dbReference>
<comment type="caution">
    <text evidence="2">The sequence shown here is derived from an EMBL/GenBank/DDBJ whole genome shotgun (WGS) entry which is preliminary data.</text>
</comment>
<name>A0ABS9UNK7_9BACT</name>
<dbReference type="Gene3D" id="1.10.260.40">
    <property type="entry name" value="lambda repressor-like DNA-binding domains"/>
    <property type="match status" value="1"/>
</dbReference>
<dbReference type="PROSITE" id="PS50943">
    <property type="entry name" value="HTH_CROC1"/>
    <property type="match status" value="1"/>
</dbReference>
<organism evidence="2 3">
    <name type="scientific">Belliella calami</name>
    <dbReference type="NCBI Taxonomy" id="2923436"/>
    <lineage>
        <taxon>Bacteria</taxon>
        <taxon>Pseudomonadati</taxon>
        <taxon>Bacteroidota</taxon>
        <taxon>Cytophagia</taxon>
        <taxon>Cytophagales</taxon>
        <taxon>Cyclobacteriaceae</taxon>
        <taxon>Belliella</taxon>
    </lineage>
</organism>
<dbReference type="NCBIfam" id="TIGR03830">
    <property type="entry name" value="CxxCG_CxxCG_HTH"/>
    <property type="match status" value="1"/>
</dbReference>
<dbReference type="RefSeq" id="WP_241274708.1">
    <property type="nucleotide sequence ID" value="NZ_JAKZGS010000006.1"/>
</dbReference>
<reference evidence="2" key="1">
    <citation type="submission" date="2022-03" db="EMBL/GenBank/DDBJ databases">
        <title>De novo assembled genomes of Belliella spp. (Cyclobacteriaceae) strains.</title>
        <authorList>
            <person name="Szabo A."/>
            <person name="Korponai K."/>
            <person name="Felfoldi T."/>
        </authorList>
    </citation>
    <scope>NUCLEOTIDE SEQUENCE</scope>
    <source>
        <strain evidence="2">DSM 107340</strain>
    </source>
</reference>
<gene>
    <name evidence="2" type="ORF">MM236_09345</name>
</gene>
<evidence type="ECO:0000259" key="1">
    <source>
        <dbReference type="PROSITE" id="PS50943"/>
    </source>
</evidence>
<evidence type="ECO:0000313" key="3">
    <source>
        <dbReference type="Proteomes" id="UP001165488"/>
    </source>
</evidence>
<sequence>MNSPITGKPMAIHTEVQTLNFRKEEFTVKQRFYLCEDSGERFTSTQLDELNLSLVYNAYRAKYHMLSPEEIKETREKYGLSAVKMSEILGFGPNSYGLYERGEIPSLSNSKLLKLASDPESFYSLVKDWGIDNASTKTKLLEKVSKMMDEESETDFLESYLLGNSQFSELTGYRKPNLARLKEMVVFFAHKVPSYKTKMNKLLFYADFLCFRELGVSISGARYKAIPYGPVPDKFQTLFENLAETDVIDIFYTPLDNGNRKEKLIGREDRPFNPNLFTTAEISFLDKVASKFIDTNPSDIVEISHKEKGWIENESARNFIPYDYALELKAL</sequence>
<keyword evidence="3" id="KW-1185">Reference proteome</keyword>
<dbReference type="Pfam" id="PF13274">
    <property type="entry name" value="SocA_Panacea"/>
    <property type="match status" value="1"/>
</dbReference>
<proteinExistence type="predicted"/>
<dbReference type="InterPro" id="IPR025272">
    <property type="entry name" value="SocA_Panacea"/>
</dbReference>